<dbReference type="eggNOG" id="ENOG502QVGG">
    <property type="taxonomic scope" value="Eukaryota"/>
</dbReference>
<dbReference type="STRING" id="39947.A0A0P0VDJ7"/>
<sequence>LFYFVCDGGKIIRSRLGGLDIRVIKTLLEISVEHSWAKVVHSKLICMLTNMLYQVSDGAPNGAIDTHFLPDQIDRVGGVDYICLEYSRANSREEKRDLFFVLFDYVLHQINETFLAGGLSTYTYDDAQPLASLLACADAPEAFYISVKHGVEGVGDMLRKAISSALSQSTEYEQLNVVLCF</sequence>
<dbReference type="InParanoid" id="A0A0P0VDJ7"/>
<keyword evidence="3" id="KW-1267">Proteomics identification</keyword>
<organism evidence="1 2">
    <name type="scientific">Oryza sativa subsp. japonica</name>
    <name type="common">Rice</name>
    <dbReference type="NCBI Taxonomy" id="39947"/>
    <lineage>
        <taxon>Eukaryota</taxon>
        <taxon>Viridiplantae</taxon>
        <taxon>Streptophyta</taxon>
        <taxon>Embryophyta</taxon>
        <taxon>Tracheophyta</taxon>
        <taxon>Spermatophyta</taxon>
        <taxon>Magnoliopsida</taxon>
        <taxon>Liliopsida</taxon>
        <taxon>Poales</taxon>
        <taxon>Poaceae</taxon>
        <taxon>BOP clade</taxon>
        <taxon>Oryzoideae</taxon>
        <taxon>Oryzeae</taxon>
        <taxon>Oryzinae</taxon>
        <taxon>Oryza</taxon>
        <taxon>Oryza sativa</taxon>
    </lineage>
</organism>
<evidence type="ECO:0000313" key="2">
    <source>
        <dbReference type="Proteomes" id="UP000059680"/>
    </source>
</evidence>
<reference evidence="2" key="1">
    <citation type="journal article" date="2005" name="Nature">
        <title>The map-based sequence of the rice genome.</title>
        <authorList>
            <consortium name="International rice genome sequencing project (IRGSP)"/>
            <person name="Matsumoto T."/>
            <person name="Wu J."/>
            <person name="Kanamori H."/>
            <person name="Katayose Y."/>
            <person name="Fujisawa M."/>
            <person name="Namiki N."/>
            <person name="Mizuno H."/>
            <person name="Yamamoto K."/>
            <person name="Antonio B.A."/>
            <person name="Baba T."/>
            <person name="Sakata K."/>
            <person name="Nagamura Y."/>
            <person name="Aoki H."/>
            <person name="Arikawa K."/>
            <person name="Arita K."/>
            <person name="Bito T."/>
            <person name="Chiden Y."/>
            <person name="Fujitsuka N."/>
            <person name="Fukunaka R."/>
            <person name="Hamada M."/>
            <person name="Harada C."/>
            <person name="Hayashi A."/>
            <person name="Hijishita S."/>
            <person name="Honda M."/>
            <person name="Hosokawa S."/>
            <person name="Ichikawa Y."/>
            <person name="Idonuma A."/>
            <person name="Iijima M."/>
            <person name="Ikeda M."/>
            <person name="Ikeno M."/>
            <person name="Ito K."/>
            <person name="Ito S."/>
            <person name="Ito T."/>
            <person name="Ito Y."/>
            <person name="Ito Y."/>
            <person name="Iwabuchi A."/>
            <person name="Kamiya K."/>
            <person name="Karasawa W."/>
            <person name="Kurita K."/>
            <person name="Katagiri S."/>
            <person name="Kikuta A."/>
            <person name="Kobayashi H."/>
            <person name="Kobayashi N."/>
            <person name="Machita K."/>
            <person name="Maehara T."/>
            <person name="Masukawa M."/>
            <person name="Mizubayashi T."/>
            <person name="Mukai Y."/>
            <person name="Nagasaki H."/>
            <person name="Nagata Y."/>
            <person name="Naito S."/>
            <person name="Nakashima M."/>
            <person name="Nakama Y."/>
            <person name="Nakamichi Y."/>
            <person name="Nakamura M."/>
            <person name="Meguro A."/>
            <person name="Negishi M."/>
            <person name="Ohta I."/>
            <person name="Ohta T."/>
            <person name="Okamoto M."/>
            <person name="Ono N."/>
            <person name="Saji S."/>
            <person name="Sakaguchi M."/>
            <person name="Sakai K."/>
            <person name="Shibata M."/>
            <person name="Shimokawa T."/>
            <person name="Song J."/>
            <person name="Takazaki Y."/>
            <person name="Terasawa K."/>
            <person name="Tsugane M."/>
            <person name="Tsuji K."/>
            <person name="Ueda S."/>
            <person name="Waki K."/>
            <person name="Yamagata H."/>
            <person name="Yamamoto M."/>
            <person name="Yamamoto S."/>
            <person name="Yamane H."/>
            <person name="Yoshiki S."/>
            <person name="Yoshihara R."/>
            <person name="Yukawa K."/>
            <person name="Zhong H."/>
            <person name="Yano M."/>
            <person name="Yuan Q."/>
            <person name="Ouyang S."/>
            <person name="Liu J."/>
            <person name="Jones K.M."/>
            <person name="Gansberger K."/>
            <person name="Moffat K."/>
            <person name="Hill J."/>
            <person name="Bera J."/>
            <person name="Fadrosh D."/>
            <person name="Jin S."/>
            <person name="Johri S."/>
            <person name="Kim M."/>
            <person name="Overton L."/>
            <person name="Reardon M."/>
            <person name="Tsitrin T."/>
            <person name="Vuong H."/>
            <person name="Weaver B."/>
            <person name="Ciecko A."/>
            <person name="Tallon L."/>
            <person name="Jackson J."/>
            <person name="Pai G."/>
            <person name="Aken S.V."/>
            <person name="Utterback T."/>
            <person name="Reidmuller S."/>
            <person name="Feldblyum T."/>
            <person name="Hsiao J."/>
            <person name="Zismann V."/>
            <person name="Iobst S."/>
            <person name="de Vazeille A.R."/>
            <person name="Buell C.R."/>
            <person name="Ying K."/>
            <person name="Li Y."/>
            <person name="Lu T."/>
            <person name="Huang Y."/>
            <person name="Zhao Q."/>
            <person name="Feng Q."/>
            <person name="Zhang L."/>
            <person name="Zhu J."/>
            <person name="Weng Q."/>
            <person name="Mu J."/>
            <person name="Lu Y."/>
            <person name="Fan D."/>
            <person name="Liu Y."/>
            <person name="Guan J."/>
            <person name="Zhang Y."/>
            <person name="Yu S."/>
            <person name="Liu X."/>
            <person name="Zhang Y."/>
            <person name="Hong G."/>
            <person name="Han B."/>
            <person name="Choisne N."/>
            <person name="Demange N."/>
            <person name="Orjeda G."/>
            <person name="Samain S."/>
            <person name="Cattolico L."/>
            <person name="Pelletier E."/>
            <person name="Couloux A."/>
            <person name="Segurens B."/>
            <person name="Wincker P."/>
            <person name="D'Hont A."/>
            <person name="Scarpelli C."/>
            <person name="Weissenbach J."/>
            <person name="Salanoubat M."/>
            <person name="Quetier F."/>
            <person name="Yu Y."/>
            <person name="Kim H.R."/>
            <person name="Rambo T."/>
            <person name="Currie J."/>
            <person name="Collura K."/>
            <person name="Luo M."/>
            <person name="Yang T."/>
            <person name="Ammiraju J.S.S."/>
            <person name="Engler F."/>
            <person name="Soderlund C."/>
            <person name="Wing R.A."/>
            <person name="Palmer L.E."/>
            <person name="de la Bastide M."/>
            <person name="Spiegel L."/>
            <person name="Nascimento L."/>
            <person name="Zutavern T."/>
            <person name="O'Shaughnessy A."/>
            <person name="Dike S."/>
            <person name="Dedhia N."/>
            <person name="Preston R."/>
            <person name="Balija V."/>
            <person name="McCombie W.R."/>
            <person name="Chow T."/>
            <person name="Chen H."/>
            <person name="Chung M."/>
            <person name="Chen C."/>
            <person name="Shaw J."/>
            <person name="Wu H."/>
            <person name="Hsiao K."/>
            <person name="Chao Y."/>
            <person name="Chu M."/>
            <person name="Cheng C."/>
            <person name="Hour A."/>
            <person name="Lee P."/>
            <person name="Lin S."/>
            <person name="Lin Y."/>
            <person name="Liou J."/>
            <person name="Liu S."/>
            <person name="Hsing Y."/>
            <person name="Raghuvanshi S."/>
            <person name="Mohanty A."/>
            <person name="Bharti A.K."/>
            <person name="Gaur A."/>
            <person name="Gupta V."/>
            <person name="Kumar D."/>
            <person name="Ravi V."/>
            <person name="Vij S."/>
            <person name="Kapur A."/>
            <person name="Khurana P."/>
            <person name="Khurana P."/>
            <person name="Khurana J.P."/>
            <person name="Tyagi A.K."/>
            <person name="Gaikwad K."/>
            <person name="Singh A."/>
            <person name="Dalal V."/>
            <person name="Srivastava S."/>
            <person name="Dixit A."/>
            <person name="Pal A.K."/>
            <person name="Ghazi I.A."/>
            <person name="Yadav M."/>
            <person name="Pandit A."/>
            <person name="Bhargava A."/>
            <person name="Sureshbabu K."/>
            <person name="Batra K."/>
            <person name="Sharma T.R."/>
            <person name="Mohapatra T."/>
            <person name="Singh N.K."/>
            <person name="Messing J."/>
            <person name="Nelson A.B."/>
            <person name="Fuks G."/>
            <person name="Kavchok S."/>
            <person name="Keizer G."/>
            <person name="Linton E."/>
            <person name="Llaca V."/>
            <person name="Song R."/>
            <person name="Tanyolac B."/>
            <person name="Young S."/>
            <person name="Ho-Il K."/>
            <person name="Hahn J.H."/>
            <person name="Sangsakoo G."/>
            <person name="Vanavichit A."/>
            <person name="de Mattos Luiz.A.T."/>
            <person name="Zimmer P.D."/>
            <person name="Malone G."/>
            <person name="Dellagostin O."/>
            <person name="de Oliveira A.C."/>
            <person name="Bevan M."/>
            <person name="Bancroft I."/>
            <person name="Minx P."/>
            <person name="Cordum H."/>
            <person name="Wilson R."/>
            <person name="Cheng Z."/>
            <person name="Jin W."/>
            <person name="Jiang J."/>
            <person name="Leong S.A."/>
            <person name="Iwama H."/>
            <person name="Gojobori T."/>
            <person name="Itoh T."/>
            <person name="Niimura Y."/>
            <person name="Fujii Y."/>
            <person name="Habara T."/>
            <person name="Sakai H."/>
            <person name="Sato Y."/>
            <person name="Wilson G."/>
            <person name="Kumar K."/>
            <person name="McCouch S."/>
            <person name="Juretic N."/>
            <person name="Hoen D."/>
            <person name="Wright S."/>
            <person name="Bruskiewich R."/>
            <person name="Bureau T."/>
            <person name="Miyao A."/>
            <person name="Hirochika H."/>
            <person name="Nishikawa T."/>
            <person name="Kadowaki K."/>
            <person name="Sugiura M."/>
            <person name="Burr B."/>
            <person name="Sasaki T."/>
        </authorList>
    </citation>
    <scope>NUCLEOTIDE SEQUENCE [LARGE SCALE GENOMIC DNA]</scope>
    <source>
        <strain evidence="2">cv. Nipponbare</strain>
    </source>
</reference>
<proteinExistence type="evidence at protein level"/>
<keyword evidence="2" id="KW-1185">Reference proteome</keyword>
<evidence type="ECO:0000313" key="1">
    <source>
        <dbReference type="EMBL" id="BAS76453.1"/>
    </source>
</evidence>
<accession>A0A0P0VDJ7</accession>
<gene>
    <name evidence="1" type="ordered locus">Os01g0974300</name>
    <name evidence="1" type="ORF">OSNPB_010974300</name>
</gene>
<feature type="non-terminal residue" evidence="1">
    <location>
        <position position="181"/>
    </location>
</feature>
<dbReference type="PaxDb" id="39947-A0A0P0VDJ7"/>
<protein>
    <submittedName>
        <fullName evidence="1">Os01g0974300 protein</fullName>
    </submittedName>
</protein>
<dbReference type="AlphaFoldDB" id="A0A0P0VDJ7"/>
<dbReference type="Gramene" id="Os01t0974300-01">
    <property type="protein sequence ID" value="Os01t0974300-01"/>
    <property type="gene ID" value="Os01g0974300"/>
</dbReference>
<name>A0A0P0VDJ7_ORYSJ</name>
<dbReference type="FunCoup" id="A0A0P0VDJ7">
    <property type="interactions" value="126"/>
</dbReference>
<dbReference type="PANTHER" id="PTHR34958:SF1">
    <property type="entry name" value="ARMADILLO-LIKE HELICAL DOMAIN-CONTAINING PROTEIN"/>
    <property type="match status" value="1"/>
</dbReference>
<evidence type="ECO:0007829" key="3">
    <source>
        <dbReference type="PeptideAtlas" id="A0A0P0VDJ7"/>
    </source>
</evidence>
<reference evidence="1 2" key="2">
    <citation type="journal article" date="2013" name="Plant Cell Physiol.">
        <title>Rice Annotation Project Database (RAP-DB): an integrative and interactive database for rice genomics.</title>
        <authorList>
            <person name="Sakai H."/>
            <person name="Lee S.S."/>
            <person name="Tanaka T."/>
            <person name="Numa H."/>
            <person name="Kim J."/>
            <person name="Kawahara Y."/>
            <person name="Wakimoto H."/>
            <person name="Yang C.C."/>
            <person name="Iwamoto M."/>
            <person name="Abe T."/>
            <person name="Yamada Y."/>
            <person name="Muto A."/>
            <person name="Inokuchi H."/>
            <person name="Ikemura T."/>
            <person name="Matsumoto T."/>
            <person name="Sasaki T."/>
            <person name="Itoh T."/>
        </authorList>
    </citation>
    <scope>NUCLEOTIDE SEQUENCE [LARGE SCALE GENOMIC DNA]</scope>
    <source>
        <strain evidence="2">cv. Nipponbare</strain>
    </source>
</reference>
<dbReference type="OMA" id="CIPTGTE"/>
<dbReference type="PANTHER" id="PTHR34958">
    <property type="entry name" value="CONDITIONAL LOSS-OF-GROWTH 1"/>
    <property type="match status" value="1"/>
</dbReference>
<reference evidence="1 2" key="3">
    <citation type="journal article" date="2013" name="Rice">
        <title>Improvement of the Oryza sativa Nipponbare reference genome using next generation sequence and optical map data.</title>
        <authorList>
            <person name="Kawahara Y."/>
            <person name="de la Bastide M."/>
            <person name="Hamilton J.P."/>
            <person name="Kanamori H."/>
            <person name="McCombie W.R."/>
            <person name="Ouyang S."/>
            <person name="Schwartz D.C."/>
            <person name="Tanaka T."/>
            <person name="Wu J."/>
            <person name="Zhou S."/>
            <person name="Childs K.L."/>
            <person name="Davidson R.M."/>
            <person name="Lin H."/>
            <person name="Quesada-Ocampo L."/>
            <person name="Vaillancourt B."/>
            <person name="Sakai H."/>
            <person name="Lee S.S."/>
            <person name="Kim J."/>
            <person name="Numa H."/>
            <person name="Itoh T."/>
            <person name="Buell C.R."/>
            <person name="Matsumoto T."/>
        </authorList>
    </citation>
    <scope>NUCLEOTIDE SEQUENCE [LARGE SCALE GENOMIC DNA]</scope>
    <source>
        <strain evidence="2">cv. Nipponbare</strain>
    </source>
</reference>
<dbReference type="EMBL" id="AP014957">
    <property type="protein sequence ID" value="BAS76453.1"/>
    <property type="molecule type" value="Genomic_DNA"/>
</dbReference>
<dbReference type="Proteomes" id="UP000059680">
    <property type="component" value="Chromosome 1"/>
</dbReference>